<proteinExistence type="predicted"/>
<organism evidence="2 3">
    <name type="scientific">Paramuricea clavata</name>
    <name type="common">Red gorgonian</name>
    <name type="synonym">Violescent sea-whip</name>
    <dbReference type="NCBI Taxonomy" id="317549"/>
    <lineage>
        <taxon>Eukaryota</taxon>
        <taxon>Metazoa</taxon>
        <taxon>Cnidaria</taxon>
        <taxon>Anthozoa</taxon>
        <taxon>Octocorallia</taxon>
        <taxon>Malacalcyonacea</taxon>
        <taxon>Plexauridae</taxon>
        <taxon>Paramuricea</taxon>
    </lineage>
</organism>
<reference evidence="2" key="1">
    <citation type="submission" date="2020-04" db="EMBL/GenBank/DDBJ databases">
        <authorList>
            <person name="Alioto T."/>
            <person name="Alioto T."/>
            <person name="Gomez Garrido J."/>
        </authorList>
    </citation>
    <scope>NUCLEOTIDE SEQUENCE</scope>
    <source>
        <strain evidence="2">A484AB</strain>
    </source>
</reference>
<sequence length="255" mass="29229">MNYAVFTTKFSSDSSSDPDQDDEQRDSKDECWSDIPEDVLNRDILSPPAAGGDIVSSSGWGRWICPQIWGIYTAEQWKNWTLVYSLYALKDILGDEHLNCWQAFVLKVSNYMATWQKLQICICTVTWCFSFERYNGTVRSITTNNRSVELQLMRKITIARLLGGIQLAQEFNPYFGDILSSLENSVDVSCCEGQTTTFSNLLEYLQMDKKMPLHTINWSNLSTLSLPTDYKESVLEDEDTLALLQGLQGHVWHRF</sequence>
<dbReference type="PANTHER" id="PTHR46579:SF2">
    <property type="entry name" value="C2H2-TYPE DOMAIN-CONTAINING PROTEIN"/>
    <property type="match status" value="1"/>
</dbReference>
<name>A0A7D9HS33_PARCT</name>
<evidence type="ECO:0000256" key="1">
    <source>
        <dbReference type="SAM" id="MobiDB-lite"/>
    </source>
</evidence>
<dbReference type="AlphaFoldDB" id="A0A7D9HS33"/>
<dbReference type="OrthoDB" id="10628273at2759"/>
<dbReference type="EMBL" id="CACRXK020001683">
    <property type="protein sequence ID" value="CAB3990576.1"/>
    <property type="molecule type" value="Genomic_DNA"/>
</dbReference>
<feature type="region of interest" description="Disordered" evidence="1">
    <location>
        <begin position="1"/>
        <end position="30"/>
    </location>
</feature>
<dbReference type="PANTHER" id="PTHR46579">
    <property type="entry name" value="F5/8 TYPE C DOMAIN-CONTAINING PROTEIN-RELATED"/>
    <property type="match status" value="1"/>
</dbReference>
<evidence type="ECO:0000313" key="3">
    <source>
        <dbReference type="Proteomes" id="UP001152795"/>
    </source>
</evidence>
<evidence type="ECO:0000313" key="2">
    <source>
        <dbReference type="EMBL" id="CAB3990576.1"/>
    </source>
</evidence>
<accession>A0A7D9HS33</accession>
<comment type="caution">
    <text evidence="2">The sequence shown here is derived from an EMBL/GenBank/DDBJ whole genome shotgun (WGS) entry which is preliminary data.</text>
</comment>
<dbReference type="Proteomes" id="UP001152795">
    <property type="component" value="Unassembled WGS sequence"/>
</dbReference>
<protein>
    <submittedName>
        <fullName evidence="2">Uncharacterized protein</fullName>
    </submittedName>
</protein>
<gene>
    <name evidence="2" type="ORF">PACLA_8A072652</name>
</gene>
<keyword evidence="3" id="KW-1185">Reference proteome</keyword>